<organism evidence="2 3">
    <name type="scientific">Neoasaia chiangmaiensis</name>
    <dbReference type="NCBI Taxonomy" id="320497"/>
    <lineage>
        <taxon>Bacteria</taxon>
        <taxon>Pseudomonadati</taxon>
        <taxon>Pseudomonadota</taxon>
        <taxon>Alphaproteobacteria</taxon>
        <taxon>Acetobacterales</taxon>
        <taxon>Acetobacteraceae</taxon>
        <taxon>Neoasaia</taxon>
    </lineage>
</organism>
<comment type="subunit">
    <text evidence="1">Forms oligomers.</text>
</comment>
<dbReference type="GO" id="GO:2000143">
    <property type="term" value="P:negative regulation of DNA-templated transcription initiation"/>
    <property type="evidence" value="ECO:0007669"/>
    <property type="project" value="TreeGrafter"/>
</dbReference>
<accession>A0A1U9KT99</accession>
<keyword evidence="1" id="KW-0238">DNA-binding</keyword>
<dbReference type="GO" id="GO:0000976">
    <property type="term" value="F:transcription cis-regulatory region binding"/>
    <property type="evidence" value="ECO:0007669"/>
    <property type="project" value="TreeGrafter"/>
</dbReference>
<dbReference type="GO" id="GO:0003700">
    <property type="term" value="F:DNA-binding transcription factor activity"/>
    <property type="evidence" value="ECO:0007669"/>
    <property type="project" value="UniProtKB-UniRule"/>
</dbReference>
<dbReference type="PROSITE" id="PS51740">
    <property type="entry name" value="SPOVT_ABRB"/>
    <property type="match status" value="2"/>
</dbReference>
<dbReference type="InterPro" id="IPR020603">
    <property type="entry name" value="MraZ_dom"/>
</dbReference>
<dbReference type="CDD" id="cd16321">
    <property type="entry name" value="MraZ_C"/>
    <property type="match status" value="1"/>
</dbReference>
<dbReference type="HAMAP" id="MF_01008">
    <property type="entry name" value="MraZ"/>
    <property type="match status" value="1"/>
</dbReference>
<dbReference type="Gene3D" id="3.40.1550.20">
    <property type="entry name" value="Transcriptional regulator MraZ domain"/>
    <property type="match status" value="1"/>
</dbReference>
<proteinExistence type="inferred from homology"/>
<dbReference type="GO" id="GO:0009295">
    <property type="term" value="C:nucleoid"/>
    <property type="evidence" value="ECO:0007669"/>
    <property type="project" value="UniProtKB-SubCell"/>
</dbReference>
<dbReference type="InterPro" id="IPR035644">
    <property type="entry name" value="MraZ_C"/>
</dbReference>
<reference evidence="2 3" key="1">
    <citation type="submission" date="2016-03" db="EMBL/GenBank/DDBJ databases">
        <title>Acetic acid bacteria sequencing.</title>
        <authorList>
            <person name="Brandt J."/>
            <person name="Jakob F."/>
            <person name="Vogel R.F."/>
        </authorList>
    </citation>
    <scope>NUCLEOTIDE SEQUENCE [LARGE SCALE GENOMIC DNA]</scope>
    <source>
        <strain evidence="2 3">NBRC 101099</strain>
    </source>
</reference>
<comment type="similarity">
    <text evidence="1">Belongs to the MraZ family.</text>
</comment>
<dbReference type="RefSeq" id="WP_077807950.1">
    <property type="nucleotide sequence ID" value="NZ_BJXS01000001.1"/>
</dbReference>
<keyword evidence="1" id="KW-0804">Transcription</keyword>
<keyword evidence="1" id="KW-0805">Transcription regulation</keyword>
<evidence type="ECO:0000313" key="3">
    <source>
        <dbReference type="Proteomes" id="UP000188604"/>
    </source>
</evidence>
<comment type="subcellular location">
    <subcellularLocation>
        <location evidence="1">Cytoplasm</location>
        <location evidence="1">Nucleoid</location>
    </subcellularLocation>
</comment>
<dbReference type="NCBIfam" id="NF001477">
    <property type="entry name" value="PRK00326.2-4"/>
    <property type="match status" value="1"/>
</dbReference>
<dbReference type="GO" id="GO:0005737">
    <property type="term" value="C:cytoplasm"/>
    <property type="evidence" value="ECO:0007669"/>
    <property type="project" value="UniProtKB-UniRule"/>
</dbReference>
<sequence length="154" mass="16777">MSAFLGTHQNRFDAKGRVSIPAPFRTVLRAQAAAGESLVVLRPSHLHPCIEAWPNAAFASLAAPLGEIDVFSEDHDDLAASLYADAYPLDADKEGRIILPETLRHHAGLTEEVAFMGMGRTFQIWEPSAAARRRDEARARSRALMTRKNTAGAA</sequence>
<dbReference type="Proteomes" id="UP000188604">
    <property type="component" value="Chromosome"/>
</dbReference>
<evidence type="ECO:0000313" key="2">
    <source>
        <dbReference type="EMBL" id="AQS88900.1"/>
    </source>
</evidence>
<gene>
    <name evidence="1" type="primary">mraZ</name>
    <name evidence="2" type="ORF">A0U93_14315</name>
</gene>
<evidence type="ECO:0000256" key="1">
    <source>
        <dbReference type="HAMAP-Rule" id="MF_01008"/>
    </source>
</evidence>
<dbReference type="InterPro" id="IPR038619">
    <property type="entry name" value="MraZ_sf"/>
</dbReference>
<keyword evidence="2" id="KW-0131">Cell cycle</keyword>
<dbReference type="Pfam" id="PF02381">
    <property type="entry name" value="MraZ"/>
    <property type="match status" value="2"/>
</dbReference>
<protein>
    <recommendedName>
        <fullName evidence="1">Transcriptional regulator MraZ</fullName>
    </recommendedName>
</protein>
<keyword evidence="3" id="KW-1185">Reference proteome</keyword>
<keyword evidence="1" id="KW-0963">Cytoplasm</keyword>
<dbReference type="InterPro" id="IPR003444">
    <property type="entry name" value="MraZ"/>
</dbReference>
<dbReference type="InterPro" id="IPR037914">
    <property type="entry name" value="SpoVT-AbrB_sf"/>
</dbReference>
<dbReference type="OrthoDB" id="9807753at2"/>
<dbReference type="EMBL" id="CP014691">
    <property type="protein sequence ID" value="AQS88900.1"/>
    <property type="molecule type" value="Genomic_DNA"/>
</dbReference>
<keyword evidence="2" id="KW-0132">Cell division</keyword>
<dbReference type="InterPro" id="IPR035642">
    <property type="entry name" value="MraZ_N"/>
</dbReference>
<dbReference type="KEGG" id="nch:A0U93_14315"/>
<dbReference type="PANTHER" id="PTHR34701:SF1">
    <property type="entry name" value="TRANSCRIPTIONAL REGULATOR MRAZ"/>
    <property type="match status" value="1"/>
</dbReference>
<dbReference type="PANTHER" id="PTHR34701">
    <property type="entry name" value="TRANSCRIPTIONAL REGULATOR MRAZ"/>
    <property type="match status" value="1"/>
</dbReference>
<dbReference type="GO" id="GO:0051301">
    <property type="term" value="P:cell division"/>
    <property type="evidence" value="ECO:0007669"/>
    <property type="project" value="UniProtKB-KW"/>
</dbReference>
<dbReference type="InterPro" id="IPR007159">
    <property type="entry name" value="SpoVT-AbrB_dom"/>
</dbReference>
<dbReference type="AlphaFoldDB" id="A0A1U9KT99"/>
<name>A0A1U9KT99_9PROT</name>
<dbReference type="SUPFAM" id="SSF89447">
    <property type="entry name" value="AbrB/MazE/MraZ-like"/>
    <property type="match status" value="1"/>
</dbReference>
<dbReference type="STRING" id="320497.A0U93_14315"/>
<dbReference type="CDD" id="cd16320">
    <property type="entry name" value="MraZ_N"/>
    <property type="match status" value="1"/>
</dbReference>